<feature type="region of interest" description="Disordered" evidence="1">
    <location>
        <begin position="538"/>
        <end position="562"/>
    </location>
</feature>
<proteinExistence type="predicted"/>
<dbReference type="Pfam" id="PF25863">
    <property type="entry name" value="PglZ_C"/>
    <property type="match status" value="1"/>
</dbReference>
<feature type="region of interest" description="Disordered" evidence="1">
    <location>
        <begin position="576"/>
        <end position="608"/>
    </location>
</feature>
<evidence type="ECO:0000256" key="1">
    <source>
        <dbReference type="SAM" id="MobiDB-lite"/>
    </source>
</evidence>
<feature type="compositionally biased region" description="Basic and acidic residues" evidence="1">
    <location>
        <begin position="578"/>
        <end position="589"/>
    </location>
</feature>
<dbReference type="RefSeq" id="WP_155100107.1">
    <property type="nucleotide sequence ID" value="NZ_WMKA01000060.1"/>
</dbReference>
<feature type="compositionally biased region" description="Polar residues" evidence="1">
    <location>
        <begin position="396"/>
        <end position="408"/>
    </location>
</feature>
<protein>
    <recommendedName>
        <fullName evidence="2">Alkaline phosphatase-like protein PglZ C-terminal domain-containing protein</fullName>
    </recommendedName>
</protein>
<dbReference type="Proteomes" id="UP000440668">
    <property type="component" value="Unassembled WGS sequence"/>
</dbReference>
<name>A0A6N7ZNE5_9MICO</name>
<evidence type="ECO:0000313" key="4">
    <source>
        <dbReference type="Proteomes" id="UP000440668"/>
    </source>
</evidence>
<gene>
    <name evidence="3" type="ORF">GJV82_17465</name>
</gene>
<accession>A0A6N7ZNE5</accession>
<evidence type="ECO:0000259" key="2">
    <source>
        <dbReference type="Pfam" id="PF25863"/>
    </source>
</evidence>
<evidence type="ECO:0000313" key="3">
    <source>
        <dbReference type="EMBL" id="MTG90708.1"/>
    </source>
</evidence>
<dbReference type="AlphaFoldDB" id="A0A6N7ZNE5"/>
<dbReference type="InterPro" id="IPR058882">
    <property type="entry name" value="PglZ_C"/>
</dbReference>
<feature type="domain" description="Alkaline phosphatase-like protein PglZ C-terminal" evidence="2">
    <location>
        <begin position="609"/>
        <end position="708"/>
    </location>
</feature>
<dbReference type="EMBL" id="WMKA01000060">
    <property type="protein sequence ID" value="MTG90708.1"/>
    <property type="molecule type" value="Genomic_DNA"/>
</dbReference>
<sequence>MPHSTLEANAESKAPAGAPAWLTKLLVIARDGVSHFVCPACGPNGDSELLDVAQHWSHLDAVDRLLFRGQLAVVGEGSDVDDVVEWLDHQGLSDVDRSVAHEIIVGQELAADADPWDIATEAETERRRLARLYERASSEDTPHDELVSLSAHPASFVQAAALATLTNLRRAQREALGSADVDDSVPGWLKHDMLRAQGHSVRVLCPVCKKSFPPIAPQMRLHVGHISRVDRVLLIGQLEVAISRDPVGPSVGDLSLAREWLIRNSGPLDRLESAVREVVKYLPRENVVGPLSAQDLRRWAVKAESVRLALARDLRAARKGPDAAGADGNYDSYLKHPVGFVRAAALHRFEQHRRELRSAEHVSQVAETVVARPTTPATPAPAVTKTLFLAPAWTGSASEAPTDASNSEPKPEAEPDPIPEAQIQDEPEDELTQSAAVVKDAVADLAAAIGAVVEGRSSLPGVPDVCTLRDDRPFVGGTYLAMDCSSRAPGAADVRALIEAVEETGAVRGLIVCPEQTPDLEALIWRRPVILIAESELAEQAPSRDADAETGQDADVSPSDALDALNVGEPEATAVFGARHEPSQARDTEPDGIQGREVAPAPPDAAHDVPLADRLLDSARFHEQRAAVGRHAPDGDFVRRVIRAAEDYRGTIPWMSFVSTLGTSEAGARMRLPVLRRLLNVDGYEVVEVAEGEGVVRVDLSLLRVQFGLG</sequence>
<reference evidence="3 4" key="1">
    <citation type="submission" date="2019-11" db="EMBL/GenBank/DDBJ databases">
        <title>Cellulosimicrobium composti sp. nov. isolated from a compost.</title>
        <authorList>
            <person name="Yang Y."/>
        </authorList>
    </citation>
    <scope>NUCLEOTIDE SEQUENCE [LARGE SCALE GENOMIC DNA]</scope>
    <source>
        <strain evidence="3 4">BIT-GX5</strain>
    </source>
</reference>
<comment type="caution">
    <text evidence="3">The sequence shown here is derived from an EMBL/GenBank/DDBJ whole genome shotgun (WGS) entry which is preliminary data.</text>
</comment>
<organism evidence="3 4">
    <name type="scientific">Cellulosimicrobium composti</name>
    <dbReference type="NCBI Taxonomy" id="2672572"/>
    <lineage>
        <taxon>Bacteria</taxon>
        <taxon>Bacillati</taxon>
        <taxon>Actinomycetota</taxon>
        <taxon>Actinomycetes</taxon>
        <taxon>Micrococcales</taxon>
        <taxon>Promicromonosporaceae</taxon>
        <taxon>Cellulosimicrobium</taxon>
    </lineage>
</organism>
<feature type="region of interest" description="Disordered" evidence="1">
    <location>
        <begin position="396"/>
        <end position="420"/>
    </location>
</feature>